<name>A0A5D3DFU2_CUCMM</name>
<evidence type="ECO:0000313" key="2">
    <source>
        <dbReference type="Proteomes" id="UP000321947"/>
    </source>
</evidence>
<sequence>MPRPPPRLLLLLPPSFTRRRRPLPPSLLLHHFFHPRRHPLSPARSFFTVHTTSSSVHERPIVDDPSNWSFDRSQARHRRQSLSSSRASEQAVDFSAPTIDRPLTPSRRRCRFFFCHLQTGIRELTLKFSGPTTSLFGDSSLYLRSVTASCSLCAIICNELFTDRHRCSDVLCIVVVLVGYVVNWNCKGTARGRPMSGKRDAFCRLTYDVSLCFCVLMAKTILTTRQGNAAKERCTQGWSRRPRKGSRTCSTLGVACNPSHRPGCASYSRRPHCYEAEVQGFDYADAGAAAACPASSCSSSSCAPSRARSVVGRGQALEGFQECPEDRKVQCAVFMLTDRGTASWETTERILEGDVGQITWQQFKESFYAKFFSV</sequence>
<keyword evidence="1" id="KW-0378">Hydrolase</keyword>
<dbReference type="AlphaFoldDB" id="A0A5D3DFU2"/>
<dbReference type="GO" id="GO:0006508">
    <property type="term" value="P:proteolysis"/>
    <property type="evidence" value="ECO:0007669"/>
    <property type="project" value="UniProtKB-KW"/>
</dbReference>
<protein>
    <submittedName>
        <fullName evidence="1">Gag-protease polyprotein</fullName>
    </submittedName>
</protein>
<dbReference type="EMBL" id="SSTD01004985">
    <property type="protein sequence ID" value="TYK22466.1"/>
    <property type="molecule type" value="Genomic_DNA"/>
</dbReference>
<comment type="caution">
    <text evidence="1">The sequence shown here is derived from an EMBL/GenBank/DDBJ whole genome shotgun (WGS) entry which is preliminary data.</text>
</comment>
<keyword evidence="1" id="KW-0645">Protease</keyword>
<accession>A0A5D3DFU2</accession>
<dbReference type="GO" id="GO:0008233">
    <property type="term" value="F:peptidase activity"/>
    <property type="evidence" value="ECO:0007669"/>
    <property type="project" value="UniProtKB-KW"/>
</dbReference>
<proteinExistence type="predicted"/>
<organism evidence="1 2">
    <name type="scientific">Cucumis melo var. makuwa</name>
    <name type="common">Oriental melon</name>
    <dbReference type="NCBI Taxonomy" id="1194695"/>
    <lineage>
        <taxon>Eukaryota</taxon>
        <taxon>Viridiplantae</taxon>
        <taxon>Streptophyta</taxon>
        <taxon>Embryophyta</taxon>
        <taxon>Tracheophyta</taxon>
        <taxon>Spermatophyta</taxon>
        <taxon>Magnoliopsida</taxon>
        <taxon>eudicotyledons</taxon>
        <taxon>Gunneridae</taxon>
        <taxon>Pentapetalae</taxon>
        <taxon>rosids</taxon>
        <taxon>fabids</taxon>
        <taxon>Cucurbitales</taxon>
        <taxon>Cucurbitaceae</taxon>
        <taxon>Benincaseae</taxon>
        <taxon>Cucumis</taxon>
    </lineage>
</organism>
<reference evidence="1 2" key="1">
    <citation type="submission" date="2019-08" db="EMBL/GenBank/DDBJ databases">
        <title>Draft genome sequences of two oriental melons (Cucumis melo L. var makuwa).</title>
        <authorList>
            <person name="Kwon S.-Y."/>
        </authorList>
    </citation>
    <scope>NUCLEOTIDE SEQUENCE [LARGE SCALE GENOMIC DNA]</scope>
    <source>
        <strain evidence="2">cv. Chang Bougi</strain>
        <tissue evidence="1">Leaf</tissue>
    </source>
</reference>
<gene>
    <name evidence="1" type="ORF">E5676_scaffold21746G00080</name>
</gene>
<evidence type="ECO:0000313" key="1">
    <source>
        <dbReference type="EMBL" id="TYK22466.1"/>
    </source>
</evidence>
<dbReference type="Proteomes" id="UP000321947">
    <property type="component" value="Unassembled WGS sequence"/>
</dbReference>